<name>A0A6J4HTN7_9PROT</name>
<proteinExistence type="predicted"/>
<sequence length="59" mass="6450">MWSDHRGTERQGTEVKLDTRLSERHAASGEFGAMFLAQARSTAGVQVVAVAAVKPQRPR</sequence>
<dbReference type="AlphaFoldDB" id="A0A6J4HTN7"/>
<dbReference type="EMBL" id="CADCTL010000086">
    <property type="protein sequence ID" value="CAA9232592.1"/>
    <property type="molecule type" value="Genomic_DNA"/>
</dbReference>
<accession>A0A6J4HTN7</accession>
<evidence type="ECO:0000313" key="1">
    <source>
        <dbReference type="EMBL" id="CAA9232592.1"/>
    </source>
</evidence>
<organism evidence="1">
    <name type="scientific">uncultured Acetobacteraceae bacterium</name>
    <dbReference type="NCBI Taxonomy" id="169975"/>
    <lineage>
        <taxon>Bacteria</taxon>
        <taxon>Pseudomonadati</taxon>
        <taxon>Pseudomonadota</taxon>
        <taxon>Alphaproteobacteria</taxon>
        <taxon>Acetobacterales</taxon>
        <taxon>Acetobacteraceae</taxon>
        <taxon>environmental samples</taxon>
    </lineage>
</organism>
<gene>
    <name evidence="1" type="ORF">AVDCRST_MAG04-1202</name>
</gene>
<protein>
    <submittedName>
        <fullName evidence="1">Uncharacterized protein</fullName>
    </submittedName>
</protein>
<reference evidence="1" key="1">
    <citation type="submission" date="2020-02" db="EMBL/GenBank/DDBJ databases">
        <authorList>
            <person name="Meier V. D."/>
        </authorList>
    </citation>
    <scope>NUCLEOTIDE SEQUENCE</scope>
    <source>
        <strain evidence="1">AVDCRST_MAG04</strain>
    </source>
</reference>